<dbReference type="InterPro" id="IPR036645">
    <property type="entry name" value="Elafin-like_sf"/>
</dbReference>
<dbReference type="GO" id="GO:0019731">
    <property type="term" value="P:antibacterial humoral response"/>
    <property type="evidence" value="ECO:0007669"/>
    <property type="project" value="TreeGrafter"/>
</dbReference>
<dbReference type="GO" id="GO:0005615">
    <property type="term" value="C:extracellular space"/>
    <property type="evidence" value="ECO:0007669"/>
    <property type="project" value="TreeGrafter"/>
</dbReference>
<name>A0A7D5D3E5_PATVU</name>
<evidence type="ECO:0000259" key="5">
    <source>
        <dbReference type="PROSITE" id="PS51390"/>
    </source>
</evidence>
<dbReference type="RefSeq" id="XP_050399800.2">
    <property type="nucleotide sequence ID" value="XM_050543843.2"/>
</dbReference>
<keyword evidence="1" id="KW-0646">Protease inhibitor</keyword>
<dbReference type="GeneID" id="126817028"/>
<accession>A0A7D5D3E5</accession>
<evidence type="ECO:0000313" key="6">
    <source>
        <dbReference type="EMBL" id="QKY77476.1"/>
    </source>
</evidence>
<dbReference type="SMART" id="SM00217">
    <property type="entry name" value="WAP"/>
    <property type="match status" value="2"/>
</dbReference>
<dbReference type="PROSITE" id="PS51390">
    <property type="entry name" value="WAP"/>
    <property type="match status" value="2"/>
</dbReference>
<organism evidence="6">
    <name type="scientific">Patella vulgata</name>
    <name type="common">Common limpet</name>
    <dbReference type="NCBI Taxonomy" id="6465"/>
    <lineage>
        <taxon>Eukaryota</taxon>
        <taxon>Metazoa</taxon>
        <taxon>Spiralia</taxon>
        <taxon>Lophotrochozoa</taxon>
        <taxon>Mollusca</taxon>
        <taxon>Gastropoda</taxon>
        <taxon>Patellogastropoda</taxon>
        <taxon>Patelloidea</taxon>
        <taxon>Patellidae</taxon>
        <taxon>Patella</taxon>
    </lineage>
</organism>
<dbReference type="PANTHER" id="PTHR19441">
    <property type="entry name" value="WHEY ACDIC PROTEIN WAP"/>
    <property type="match status" value="1"/>
</dbReference>
<keyword evidence="2" id="KW-0722">Serine protease inhibitor</keyword>
<evidence type="ECO:0000256" key="3">
    <source>
        <dbReference type="SAM" id="SignalP"/>
    </source>
</evidence>
<feature type="chain" id="PRO_5027633205" evidence="3">
    <location>
        <begin position="29"/>
        <end position="219"/>
    </location>
</feature>
<dbReference type="InterPro" id="IPR004094">
    <property type="entry name" value="Antistasin-like"/>
</dbReference>
<keyword evidence="3" id="KW-0732">Signal</keyword>
<evidence type="ECO:0000256" key="2">
    <source>
        <dbReference type="ARBA" id="ARBA00022900"/>
    </source>
</evidence>
<dbReference type="AlphaFoldDB" id="A0A7D5D3E5"/>
<feature type="domain" description="WAP" evidence="5">
    <location>
        <begin position="82"/>
        <end position="130"/>
    </location>
</feature>
<reference evidence="6" key="1">
    <citation type="journal article" date="2020" name="Open Biol.">
        <title>Molecular insights into the powerful mucus-based adhesion of limpets (Patella vulgata L.).</title>
        <authorList>
            <person name="Kang V."/>
            <person name="Lengerer B."/>
            <person name="Wattiez R."/>
            <person name="Flammang P."/>
        </authorList>
    </citation>
    <scope>NUCLEOTIDE SEQUENCE</scope>
    <source>
        <tissue evidence="6">Foot</tissue>
    </source>
</reference>
<dbReference type="InterPro" id="IPR008197">
    <property type="entry name" value="WAP_dom"/>
</dbReference>
<protein>
    <submittedName>
        <fullName evidence="6">Pedal mucus protein 12</fullName>
    </submittedName>
</protein>
<dbReference type="KEGG" id="pvul:126817028"/>
<proteinExistence type="evidence at transcript level"/>
<dbReference type="PANTHER" id="PTHR19441:SF95">
    <property type="entry name" value="PERLWAPIN ISOFORM X1"/>
    <property type="match status" value="1"/>
</dbReference>
<evidence type="ECO:0000256" key="1">
    <source>
        <dbReference type="ARBA" id="ARBA00022690"/>
    </source>
</evidence>
<dbReference type="SUPFAM" id="SSF57256">
    <property type="entry name" value="Elafin-like"/>
    <property type="match status" value="2"/>
</dbReference>
<dbReference type="EMBL" id="MT561552">
    <property type="protein sequence ID" value="QKY77476.1"/>
    <property type="molecule type" value="mRNA"/>
</dbReference>
<sequence>MFCVNFKLHVCDIMKYLLFALFFVCVRSQDNPRCPKPSGLTTICLFDPRFNCLSDRECDDGQICCRNGCGKVCKYPRKSELSIVKEGFCPEFVAAKFPCYKFDECSNDRDCPFTQKCCRQGCGYRCQHPTGGFKPTPKPVCPRLPCAGLIKCQHGQELDRNNCPTCRCRQCPKGVQLVNCFIDPCRFARCPSHPNATCVSNYCGGCIADFYENGVLVKC</sequence>
<evidence type="ECO:0000259" key="4">
    <source>
        <dbReference type="PROSITE" id="PS51252"/>
    </source>
</evidence>
<dbReference type="PRINTS" id="PR00003">
    <property type="entry name" value="4DISULPHCORE"/>
</dbReference>
<dbReference type="Gene3D" id="4.10.75.10">
    <property type="entry name" value="Elafin-like"/>
    <property type="match status" value="2"/>
</dbReference>
<dbReference type="Pfam" id="PF00095">
    <property type="entry name" value="WAP"/>
    <property type="match status" value="2"/>
</dbReference>
<feature type="domain" description="Antistasin-like" evidence="4">
    <location>
        <begin position="141"/>
        <end position="168"/>
    </location>
</feature>
<feature type="domain" description="WAP" evidence="5">
    <location>
        <begin position="26"/>
        <end position="77"/>
    </location>
</feature>
<dbReference type="PROSITE" id="PS51252">
    <property type="entry name" value="ANTISTASIN"/>
    <property type="match status" value="1"/>
</dbReference>
<feature type="signal peptide" evidence="3">
    <location>
        <begin position="1"/>
        <end position="28"/>
    </location>
</feature>
<dbReference type="GO" id="GO:0004867">
    <property type="term" value="F:serine-type endopeptidase inhibitor activity"/>
    <property type="evidence" value="ECO:0007669"/>
    <property type="project" value="UniProtKB-KW"/>
</dbReference>
<dbReference type="InterPro" id="IPR050514">
    <property type="entry name" value="WAP_four-disulfide_core"/>
</dbReference>
<dbReference type="GO" id="GO:0045087">
    <property type="term" value="P:innate immune response"/>
    <property type="evidence" value="ECO:0007669"/>
    <property type="project" value="TreeGrafter"/>
</dbReference>